<keyword evidence="3" id="KW-1185">Reference proteome</keyword>
<evidence type="ECO:0000259" key="1">
    <source>
        <dbReference type="PROSITE" id="PS50090"/>
    </source>
</evidence>
<dbReference type="EMBL" id="MCGN01000003">
    <property type="protein sequence ID" value="ORY98574.1"/>
    <property type="molecule type" value="Genomic_DNA"/>
</dbReference>
<proteinExistence type="predicted"/>
<organism evidence="2 3">
    <name type="scientific">Syncephalastrum racemosum</name>
    <name type="common">Filamentous fungus</name>
    <dbReference type="NCBI Taxonomy" id="13706"/>
    <lineage>
        <taxon>Eukaryota</taxon>
        <taxon>Fungi</taxon>
        <taxon>Fungi incertae sedis</taxon>
        <taxon>Mucoromycota</taxon>
        <taxon>Mucoromycotina</taxon>
        <taxon>Mucoromycetes</taxon>
        <taxon>Mucorales</taxon>
        <taxon>Syncephalastraceae</taxon>
        <taxon>Syncephalastrum</taxon>
    </lineage>
</organism>
<sequence length="282" mass="32286">MKAPPRPVKSLSSSSVTATSGFRDAYAWSDKEKQILRDLRAKDTSWAVVAKTLNRNYNACRQQYAFMLGEEALEKEDIEKQSKCNRCHRARPGQDFFDCQNMPRAHCKVCVKKVIFEEARKAPLKQFILQAAKVIKQQDTERNGKKHATTLKAFQEAAVSAYGDSSKICPYCHRGLSFSEEAPARGHQAVLESISDDHAQDVNQRLQWVCRMCARAKDHHGEDEFLEFLKLVQKAPEKYRVVAVPKDELSTMDYYRQELLEKDGLTMTMTRPDGQPVHVIFR</sequence>
<dbReference type="AlphaFoldDB" id="A0A1X2HHK4"/>
<feature type="domain" description="Myb-like" evidence="1">
    <location>
        <begin position="28"/>
        <end position="68"/>
    </location>
</feature>
<dbReference type="PROSITE" id="PS50090">
    <property type="entry name" value="MYB_LIKE"/>
    <property type="match status" value="1"/>
</dbReference>
<dbReference type="InParanoid" id="A0A1X2HHK4"/>
<dbReference type="InterPro" id="IPR001005">
    <property type="entry name" value="SANT/Myb"/>
</dbReference>
<name>A0A1X2HHK4_SYNRA</name>
<reference evidence="2 3" key="1">
    <citation type="submission" date="2016-07" db="EMBL/GenBank/DDBJ databases">
        <title>Pervasive Adenine N6-methylation of Active Genes in Fungi.</title>
        <authorList>
            <consortium name="DOE Joint Genome Institute"/>
            <person name="Mondo S.J."/>
            <person name="Dannebaum R.O."/>
            <person name="Kuo R.C."/>
            <person name="Labutti K."/>
            <person name="Haridas S."/>
            <person name="Kuo A."/>
            <person name="Salamov A."/>
            <person name="Ahrendt S.R."/>
            <person name="Lipzen A."/>
            <person name="Sullivan W."/>
            <person name="Andreopoulos W.B."/>
            <person name="Clum A."/>
            <person name="Lindquist E."/>
            <person name="Daum C."/>
            <person name="Ramamoorthy G.K."/>
            <person name="Gryganskyi A."/>
            <person name="Culley D."/>
            <person name="Magnuson J.K."/>
            <person name="James T.Y."/>
            <person name="O'Malley M.A."/>
            <person name="Stajich J.E."/>
            <person name="Spatafora J.W."/>
            <person name="Visel A."/>
            <person name="Grigoriev I.V."/>
        </authorList>
    </citation>
    <scope>NUCLEOTIDE SEQUENCE [LARGE SCALE GENOMIC DNA]</scope>
    <source>
        <strain evidence="2 3">NRRL 2496</strain>
    </source>
</reference>
<comment type="caution">
    <text evidence="2">The sequence shown here is derived from an EMBL/GenBank/DDBJ whole genome shotgun (WGS) entry which is preliminary data.</text>
</comment>
<dbReference type="Proteomes" id="UP000242180">
    <property type="component" value="Unassembled WGS sequence"/>
</dbReference>
<accession>A0A1X2HHK4</accession>
<protein>
    <recommendedName>
        <fullName evidence="1">Myb-like domain-containing protein</fullName>
    </recommendedName>
</protein>
<evidence type="ECO:0000313" key="2">
    <source>
        <dbReference type="EMBL" id="ORY98574.1"/>
    </source>
</evidence>
<evidence type="ECO:0000313" key="3">
    <source>
        <dbReference type="Proteomes" id="UP000242180"/>
    </source>
</evidence>
<gene>
    <name evidence="2" type="ORF">BCR43DRAFT_198113</name>
</gene>